<dbReference type="AlphaFoldDB" id="A0A377TG33"/>
<gene>
    <name evidence="1" type="ORF">NCTC8105_05256</name>
</gene>
<protein>
    <submittedName>
        <fullName evidence="1">Uncharacterized protein</fullName>
    </submittedName>
</protein>
<evidence type="ECO:0000313" key="1">
    <source>
        <dbReference type="EMBL" id="STS21107.1"/>
    </source>
</evidence>
<dbReference type="Proteomes" id="UP000254821">
    <property type="component" value="Unassembled WGS sequence"/>
</dbReference>
<sequence length="30" mass="3489">MLATMSQKELNRIPVLQQICDKLLIYLELA</sequence>
<dbReference type="EMBL" id="UGHP01000002">
    <property type="protein sequence ID" value="STS21107.1"/>
    <property type="molecule type" value="Genomic_DNA"/>
</dbReference>
<reference evidence="1 2" key="1">
    <citation type="submission" date="2018-06" db="EMBL/GenBank/DDBJ databases">
        <authorList>
            <consortium name="Pathogen Informatics"/>
            <person name="Doyle S."/>
        </authorList>
    </citation>
    <scope>NUCLEOTIDE SEQUENCE [LARGE SCALE GENOMIC DNA]</scope>
    <source>
        <strain evidence="1 2">NCTC8105</strain>
    </source>
</reference>
<organism evidence="1 2">
    <name type="scientific">Hafnia alvei</name>
    <dbReference type="NCBI Taxonomy" id="569"/>
    <lineage>
        <taxon>Bacteria</taxon>
        <taxon>Pseudomonadati</taxon>
        <taxon>Pseudomonadota</taxon>
        <taxon>Gammaproteobacteria</taxon>
        <taxon>Enterobacterales</taxon>
        <taxon>Hafniaceae</taxon>
        <taxon>Hafnia</taxon>
    </lineage>
</organism>
<proteinExistence type="predicted"/>
<name>A0A377TG33_HAFAL</name>
<accession>A0A377TG33</accession>
<evidence type="ECO:0000313" key="2">
    <source>
        <dbReference type="Proteomes" id="UP000254821"/>
    </source>
</evidence>